<keyword evidence="2" id="KW-1185">Reference proteome</keyword>
<evidence type="ECO:0000313" key="1">
    <source>
        <dbReference type="EMBL" id="VDP49192.1"/>
    </source>
</evidence>
<protein>
    <submittedName>
        <fullName evidence="1 3">Uncharacterized protein</fullName>
    </submittedName>
</protein>
<organism evidence="3">
    <name type="scientific">Soboliphyme baturini</name>
    <dbReference type="NCBI Taxonomy" id="241478"/>
    <lineage>
        <taxon>Eukaryota</taxon>
        <taxon>Metazoa</taxon>
        <taxon>Ecdysozoa</taxon>
        <taxon>Nematoda</taxon>
        <taxon>Enoplea</taxon>
        <taxon>Dorylaimia</taxon>
        <taxon>Dioctophymatida</taxon>
        <taxon>Dioctophymatoidea</taxon>
        <taxon>Soboliphymatidae</taxon>
        <taxon>Soboliphyme</taxon>
    </lineage>
</organism>
<sequence>MREGRRIAASLLSMLNFVAPSELEEEIVEFFLIRLCLRCPNLCFVDSEEGNSDDTKQLCLRLCSKFHENMLRIPLKGAALRFTRHRHQTVELLSRVVLLLFSGNDVTTPHDHSTDTAAWYSPCNRQLLAEPLKKRAQLELSWSGLFAAIAHYADKPAATVW</sequence>
<name>A0A183J9G8_9BILA</name>
<reference evidence="3" key="1">
    <citation type="submission" date="2016-06" db="UniProtKB">
        <authorList>
            <consortium name="WormBaseParasite"/>
        </authorList>
    </citation>
    <scope>IDENTIFICATION</scope>
</reference>
<evidence type="ECO:0000313" key="2">
    <source>
        <dbReference type="Proteomes" id="UP000270296"/>
    </source>
</evidence>
<accession>A0A183J9G8</accession>
<dbReference type="WBParaSite" id="SBAD_0001292501-mRNA-1">
    <property type="protein sequence ID" value="SBAD_0001292501-mRNA-1"/>
    <property type="gene ID" value="SBAD_0001292501"/>
</dbReference>
<dbReference type="EMBL" id="UZAM01018010">
    <property type="protein sequence ID" value="VDP49192.1"/>
    <property type="molecule type" value="Genomic_DNA"/>
</dbReference>
<evidence type="ECO:0000313" key="3">
    <source>
        <dbReference type="WBParaSite" id="SBAD_0001292501-mRNA-1"/>
    </source>
</evidence>
<dbReference type="Proteomes" id="UP000270296">
    <property type="component" value="Unassembled WGS sequence"/>
</dbReference>
<proteinExistence type="predicted"/>
<reference evidence="1 2" key="2">
    <citation type="submission" date="2018-11" db="EMBL/GenBank/DDBJ databases">
        <authorList>
            <consortium name="Pathogen Informatics"/>
        </authorList>
    </citation>
    <scope>NUCLEOTIDE SEQUENCE [LARGE SCALE GENOMIC DNA]</scope>
</reference>
<gene>
    <name evidence="1" type="ORF">SBAD_LOCUS12517</name>
</gene>
<dbReference type="AlphaFoldDB" id="A0A183J9G8"/>